<protein>
    <recommendedName>
        <fullName evidence="3">Antitoxin</fullName>
    </recommendedName>
</protein>
<gene>
    <name evidence="1" type="ORF">EVJ47_00525</name>
</gene>
<comment type="caution">
    <text evidence="1">The sequence shown here is derived from an EMBL/GenBank/DDBJ whole genome shotgun (WGS) entry which is preliminary data.</text>
</comment>
<evidence type="ECO:0000313" key="1">
    <source>
        <dbReference type="EMBL" id="RZD14806.1"/>
    </source>
</evidence>
<dbReference type="EMBL" id="SGBD01000001">
    <property type="protein sequence ID" value="RZD14806.1"/>
    <property type="molecule type" value="Genomic_DNA"/>
</dbReference>
<accession>A0A519BC14</accession>
<name>A0A519BC14_9DELT</name>
<reference evidence="1 2" key="1">
    <citation type="submission" date="2019-01" db="EMBL/GenBank/DDBJ databases">
        <title>Insights into ecological role of a new deltaproteobacterial order Candidatus Sinidesulfobacterales (Sva0485) by metagenomics and metatranscriptomics.</title>
        <authorList>
            <person name="Tan S."/>
            <person name="Liu J."/>
            <person name="Fang Y."/>
            <person name="Hedlund B.P."/>
            <person name="Lian Z.H."/>
            <person name="Huang L.Y."/>
            <person name="Li J.T."/>
            <person name="Huang L.N."/>
            <person name="Li W.J."/>
            <person name="Jiang H.C."/>
            <person name="Dong H.L."/>
            <person name="Shu W.S."/>
        </authorList>
    </citation>
    <scope>NUCLEOTIDE SEQUENCE [LARGE SCALE GENOMIC DNA]</scope>
    <source>
        <strain evidence="1">AP3</strain>
    </source>
</reference>
<evidence type="ECO:0008006" key="3">
    <source>
        <dbReference type="Google" id="ProtNLM"/>
    </source>
</evidence>
<evidence type="ECO:0000313" key="2">
    <source>
        <dbReference type="Proteomes" id="UP000320813"/>
    </source>
</evidence>
<dbReference type="AlphaFoldDB" id="A0A519BC14"/>
<organism evidence="1 2">
    <name type="scientific">Candidatus Acidulodesulfobacterium ferriphilum</name>
    <dbReference type="NCBI Taxonomy" id="2597223"/>
    <lineage>
        <taxon>Bacteria</taxon>
        <taxon>Deltaproteobacteria</taxon>
        <taxon>Candidatus Acidulodesulfobacterales</taxon>
        <taxon>Candidatus Acidulodesulfobacterium</taxon>
    </lineage>
</organism>
<proteinExistence type="predicted"/>
<sequence>MRKKNSKLAGLIDLDEYEKKILEDYENDKYESVENLSREKARFKKLASGFIQKKANISIRISKQDILKIKRKSLETGIPYQTLISSVLHQFAQNKITIKT</sequence>
<dbReference type="Proteomes" id="UP000320813">
    <property type="component" value="Unassembled WGS sequence"/>
</dbReference>